<organism evidence="2 3">
    <name type="scientific">Streptomyces fuscichromogenes</name>
    <dbReference type="NCBI Taxonomy" id="1324013"/>
    <lineage>
        <taxon>Bacteria</taxon>
        <taxon>Bacillati</taxon>
        <taxon>Actinomycetota</taxon>
        <taxon>Actinomycetes</taxon>
        <taxon>Kitasatosporales</taxon>
        <taxon>Streptomycetaceae</taxon>
        <taxon>Streptomyces</taxon>
    </lineage>
</organism>
<dbReference type="InterPro" id="IPR029056">
    <property type="entry name" value="Ribokinase-like"/>
</dbReference>
<name>A0A917XFV7_9ACTN</name>
<dbReference type="EMBL" id="BMML01000012">
    <property type="protein sequence ID" value="GGN21562.1"/>
    <property type="molecule type" value="Genomic_DNA"/>
</dbReference>
<dbReference type="Pfam" id="PF00294">
    <property type="entry name" value="PfkB"/>
    <property type="match status" value="1"/>
</dbReference>
<keyword evidence="3" id="KW-1185">Reference proteome</keyword>
<dbReference type="RefSeq" id="WP_308426499.1">
    <property type="nucleotide sequence ID" value="NZ_BMML01000012.1"/>
</dbReference>
<evidence type="ECO:0000313" key="2">
    <source>
        <dbReference type="EMBL" id="GGN21562.1"/>
    </source>
</evidence>
<evidence type="ECO:0000313" key="3">
    <source>
        <dbReference type="Proteomes" id="UP000653411"/>
    </source>
</evidence>
<sequence length="72" mass="7336">MLVRADKGGCRLAAPGRAPVHVPGFPVTAVDSNGAGDAHVGAFPALPGEEFDPLTAARGAHAATPTRRRPVR</sequence>
<reference evidence="2" key="2">
    <citation type="submission" date="2020-09" db="EMBL/GenBank/DDBJ databases">
        <authorList>
            <person name="Sun Q."/>
            <person name="Zhou Y."/>
        </authorList>
    </citation>
    <scope>NUCLEOTIDE SEQUENCE</scope>
    <source>
        <strain evidence="2">CGMCC 4.7110</strain>
    </source>
</reference>
<dbReference type="SUPFAM" id="SSF53613">
    <property type="entry name" value="Ribokinase-like"/>
    <property type="match status" value="1"/>
</dbReference>
<gene>
    <name evidence="2" type="ORF">GCM10011578_052750</name>
</gene>
<protein>
    <recommendedName>
        <fullName evidence="1">Carbohydrate kinase PfkB domain-containing protein</fullName>
    </recommendedName>
</protein>
<feature type="domain" description="Carbohydrate kinase PfkB" evidence="1">
    <location>
        <begin position="3"/>
        <end position="45"/>
    </location>
</feature>
<dbReference type="InterPro" id="IPR011611">
    <property type="entry name" value="PfkB_dom"/>
</dbReference>
<dbReference type="AlphaFoldDB" id="A0A917XFV7"/>
<accession>A0A917XFV7</accession>
<comment type="caution">
    <text evidence="2">The sequence shown here is derived from an EMBL/GenBank/DDBJ whole genome shotgun (WGS) entry which is preliminary data.</text>
</comment>
<dbReference type="Proteomes" id="UP000653411">
    <property type="component" value="Unassembled WGS sequence"/>
</dbReference>
<dbReference type="Gene3D" id="3.40.1190.20">
    <property type="match status" value="1"/>
</dbReference>
<proteinExistence type="predicted"/>
<evidence type="ECO:0000259" key="1">
    <source>
        <dbReference type="Pfam" id="PF00294"/>
    </source>
</evidence>
<reference evidence="2" key="1">
    <citation type="journal article" date="2014" name="Int. J. Syst. Evol. Microbiol.">
        <title>Complete genome sequence of Corynebacterium casei LMG S-19264T (=DSM 44701T), isolated from a smear-ripened cheese.</title>
        <authorList>
            <consortium name="US DOE Joint Genome Institute (JGI-PGF)"/>
            <person name="Walter F."/>
            <person name="Albersmeier A."/>
            <person name="Kalinowski J."/>
            <person name="Ruckert C."/>
        </authorList>
    </citation>
    <scope>NUCLEOTIDE SEQUENCE</scope>
    <source>
        <strain evidence="2">CGMCC 4.7110</strain>
    </source>
</reference>